<dbReference type="InterPro" id="IPR024072">
    <property type="entry name" value="DHFR-like_dom_sf"/>
</dbReference>
<name>A0ABW1LU62_9ACTN</name>
<protein>
    <submittedName>
        <fullName evidence="1">Uncharacterized protein</fullName>
    </submittedName>
</protein>
<dbReference type="EMBL" id="JBHSPT010000012">
    <property type="protein sequence ID" value="MFC6055131.1"/>
    <property type="molecule type" value="Genomic_DNA"/>
</dbReference>
<reference evidence="2" key="1">
    <citation type="journal article" date="2019" name="Int. J. Syst. Evol. Microbiol.">
        <title>The Global Catalogue of Microorganisms (GCM) 10K type strain sequencing project: providing services to taxonomists for standard genome sequencing and annotation.</title>
        <authorList>
            <consortium name="The Broad Institute Genomics Platform"/>
            <consortium name="The Broad Institute Genome Sequencing Center for Infectious Disease"/>
            <person name="Wu L."/>
            <person name="Ma J."/>
        </authorList>
    </citation>
    <scope>NUCLEOTIDE SEQUENCE [LARGE SCALE GENOMIC DNA]</scope>
    <source>
        <strain evidence="2">JCM 12763</strain>
    </source>
</reference>
<sequence>MLTHGPRPALAMEGGTAFIFVTDGIHSALDRAKAAAGDGNVDIAGGASTVRGCGSSRRGAPGGGLFEVVRVVESPVASHLKYRIVK</sequence>
<accession>A0ABW1LU62</accession>
<dbReference type="Gene3D" id="3.40.430.10">
    <property type="entry name" value="Dihydrofolate Reductase, subunit A"/>
    <property type="match status" value="1"/>
</dbReference>
<evidence type="ECO:0000313" key="2">
    <source>
        <dbReference type="Proteomes" id="UP001596242"/>
    </source>
</evidence>
<dbReference type="Proteomes" id="UP001596242">
    <property type="component" value="Unassembled WGS sequence"/>
</dbReference>
<comment type="caution">
    <text evidence="1">The sequence shown here is derived from an EMBL/GenBank/DDBJ whole genome shotgun (WGS) entry which is preliminary data.</text>
</comment>
<dbReference type="RefSeq" id="WP_386394292.1">
    <property type="nucleotide sequence ID" value="NZ_JBHSPT010000012.1"/>
</dbReference>
<organism evidence="1 2">
    <name type="scientific">Streptomyces pratens</name>
    <dbReference type="NCBI Taxonomy" id="887456"/>
    <lineage>
        <taxon>Bacteria</taxon>
        <taxon>Bacillati</taxon>
        <taxon>Actinomycetota</taxon>
        <taxon>Actinomycetes</taxon>
        <taxon>Kitasatosporales</taxon>
        <taxon>Streptomycetaceae</taxon>
        <taxon>Streptomyces</taxon>
    </lineage>
</organism>
<dbReference type="SUPFAM" id="SSF53597">
    <property type="entry name" value="Dihydrofolate reductase-like"/>
    <property type="match status" value="1"/>
</dbReference>
<proteinExistence type="predicted"/>
<keyword evidence="2" id="KW-1185">Reference proteome</keyword>
<gene>
    <name evidence="1" type="ORF">ACFP50_06520</name>
</gene>
<evidence type="ECO:0000313" key="1">
    <source>
        <dbReference type="EMBL" id="MFC6055131.1"/>
    </source>
</evidence>